<feature type="domain" description="4'-phosphopantetheinyl transferase" evidence="2">
    <location>
        <begin position="151"/>
        <end position="220"/>
    </location>
</feature>
<name>A0A7U3YJI0_DESPD</name>
<dbReference type="EMBL" id="CP002364">
    <property type="protein sequence ID" value="ADW16548.1"/>
    <property type="molecule type" value="Genomic_DNA"/>
</dbReference>
<dbReference type="InterPro" id="IPR041354">
    <property type="entry name" value="4PPT_N"/>
</dbReference>
<dbReference type="InterPro" id="IPR008278">
    <property type="entry name" value="4-PPantetheinyl_Trfase_dom"/>
</dbReference>
<reference evidence="4 5" key="1">
    <citation type="journal article" date="2011" name="Stand. Genomic Sci.">
        <title>Complete genome sequence of Desulfobulbus propionicus type strain (1pr3).</title>
        <authorList>
            <person name="Pagani I."/>
            <person name="Lapidus A."/>
            <person name="Nolan M."/>
            <person name="Lucas S."/>
            <person name="Hammon N."/>
            <person name="Deshpande S."/>
            <person name="Cheng J.F."/>
            <person name="Chertkov O."/>
            <person name="Davenport K."/>
            <person name="Tapia R."/>
            <person name="Han C."/>
            <person name="Goodwin L."/>
            <person name="Pitluck S."/>
            <person name="Liolios K."/>
            <person name="Mavromatis K."/>
            <person name="Ivanova N."/>
            <person name="Mikhailova N."/>
            <person name="Pati A."/>
            <person name="Chen A."/>
            <person name="Palaniappan K."/>
            <person name="Land M."/>
            <person name="Hauser L."/>
            <person name="Chang Y.J."/>
            <person name="Jeffries C.D."/>
            <person name="Detter J.C."/>
            <person name="Brambilla E."/>
            <person name="Kannan K.P."/>
            <person name="Djao O.D."/>
            <person name="Rohde M."/>
            <person name="Pukall R."/>
            <person name="Spring S."/>
            <person name="Goker M."/>
            <person name="Sikorski J."/>
            <person name="Woyke T."/>
            <person name="Bristow J."/>
            <person name="Eisen J.A."/>
            <person name="Markowitz V."/>
            <person name="Hugenholtz P."/>
            <person name="Kyrpides N.C."/>
            <person name="Klenk H.P."/>
        </authorList>
    </citation>
    <scope>NUCLEOTIDE SEQUENCE [LARGE SCALE GENOMIC DNA]</scope>
    <source>
        <strain evidence="5">ATCC 33891 / DSM 2032 / 1pr3</strain>
    </source>
</reference>
<dbReference type="GO" id="GO:0000287">
    <property type="term" value="F:magnesium ion binding"/>
    <property type="evidence" value="ECO:0007669"/>
    <property type="project" value="InterPro"/>
</dbReference>
<dbReference type="GO" id="GO:0008897">
    <property type="term" value="F:holo-[acyl-carrier-protein] synthase activity"/>
    <property type="evidence" value="ECO:0007669"/>
    <property type="project" value="InterPro"/>
</dbReference>
<dbReference type="KEGG" id="dpr:Despr_0366"/>
<feature type="domain" description="4'-phosphopantetheinyl transferase N-terminal" evidence="3">
    <location>
        <begin position="75"/>
        <end position="145"/>
    </location>
</feature>
<sequence>MARNGSGAFPNGGHALLAAMDVSAFRFAPLLPAKTCLSLLDLRLLAPLLAQEEPLELLTSWLSANEARFLAGLTYPKRRVEWLGGRLAAKHGLSRLTAAHSSTPYRDYSLLPDAHGRPVLDSPLPFGDSLHVSISHSKHYAAALVTTAPVCGLDIQEKTARLVAVQERITTADERALASAIPDPPTRLALLWTVKEAVKKGCLADHPSFFGAIRVIDLDHDPLATFWTARCLVRDEGVVLARIIEFDNYLLAWVIGADHA</sequence>
<evidence type="ECO:0000259" key="2">
    <source>
        <dbReference type="Pfam" id="PF01648"/>
    </source>
</evidence>
<dbReference type="Gene3D" id="3.90.470.20">
    <property type="entry name" value="4'-phosphopantetheinyl transferase domain"/>
    <property type="match status" value="1"/>
</dbReference>
<evidence type="ECO:0008006" key="6">
    <source>
        <dbReference type="Google" id="ProtNLM"/>
    </source>
</evidence>
<dbReference type="AlphaFoldDB" id="A0A7U3YJI0"/>
<dbReference type="Proteomes" id="UP000006365">
    <property type="component" value="Chromosome"/>
</dbReference>
<dbReference type="SUPFAM" id="SSF56214">
    <property type="entry name" value="4'-phosphopantetheinyl transferase"/>
    <property type="match status" value="2"/>
</dbReference>
<keyword evidence="1" id="KW-0808">Transferase</keyword>
<evidence type="ECO:0000313" key="4">
    <source>
        <dbReference type="EMBL" id="ADW16548.1"/>
    </source>
</evidence>
<evidence type="ECO:0000313" key="5">
    <source>
        <dbReference type="Proteomes" id="UP000006365"/>
    </source>
</evidence>
<organism evidence="4 5">
    <name type="scientific">Desulfobulbus propionicus (strain ATCC 33891 / DSM 2032 / VKM B-1956 / 1pr3)</name>
    <dbReference type="NCBI Taxonomy" id="577650"/>
    <lineage>
        <taxon>Bacteria</taxon>
        <taxon>Pseudomonadati</taxon>
        <taxon>Thermodesulfobacteriota</taxon>
        <taxon>Desulfobulbia</taxon>
        <taxon>Desulfobulbales</taxon>
        <taxon>Desulfobulbaceae</taxon>
        <taxon>Desulfobulbus</taxon>
    </lineage>
</organism>
<evidence type="ECO:0000256" key="1">
    <source>
        <dbReference type="ARBA" id="ARBA00022679"/>
    </source>
</evidence>
<dbReference type="Pfam" id="PF17837">
    <property type="entry name" value="4PPT_N"/>
    <property type="match status" value="1"/>
</dbReference>
<dbReference type="InterPro" id="IPR037143">
    <property type="entry name" value="4-PPantetheinyl_Trfase_dom_sf"/>
</dbReference>
<keyword evidence="5" id="KW-1185">Reference proteome</keyword>
<evidence type="ECO:0000259" key="3">
    <source>
        <dbReference type="Pfam" id="PF17837"/>
    </source>
</evidence>
<protein>
    <recommendedName>
        <fullName evidence="6">4'-phosphopantetheinyl transferase domain-containing protein</fullName>
    </recommendedName>
</protein>
<dbReference type="Pfam" id="PF01648">
    <property type="entry name" value="ACPS"/>
    <property type="match status" value="1"/>
</dbReference>
<dbReference type="RefSeq" id="WP_015723095.1">
    <property type="nucleotide sequence ID" value="NC_014972.1"/>
</dbReference>
<gene>
    <name evidence="4" type="ordered locus">Despr_0366</name>
</gene>
<accession>A0A7U3YJI0</accession>
<proteinExistence type="predicted"/>